<sequence length="73" mass="8152">MLAAVRADQGDAYRRDVVFTGHHGDGAVKTQGCYIPLALNTFKYHDLILLCFRRAEARGADVGIKKKMFLLNN</sequence>
<reference evidence="2 4" key="2">
    <citation type="submission" date="2019-01" db="EMBL/GenBank/DDBJ databases">
        <title>Genomic analysis of febrile catheter-associated UTI E. coli isolates.</title>
        <authorList>
            <person name="Potter R."/>
            <person name="Zou Z."/>
            <person name="Henderson J."/>
            <person name="Dantas G."/>
        </authorList>
    </citation>
    <scope>NUCLEOTIDE SEQUENCE [LARGE SCALE GENOMIC DNA]</scope>
    <source>
        <strain evidence="2 4">29_CAASB</strain>
    </source>
</reference>
<protein>
    <submittedName>
        <fullName evidence="1">Uncharacterized protein</fullName>
    </submittedName>
</protein>
<organism evidence="1 3">
    <name type="scientific">Escherichia coli</name>
    <dbReference type="NCBI Taxonomy" id="562"/>
    <lineage>
        <taxon>Bacteria</taxon>
        <taxon>Pseudomonadati</taxon>
        <taxon>Pseudomonadota</taxon>
        <taxon>Gammaproteobacteria</taxon>
        <taxon>Enterobacterales</taxon>
        <taxon>Enterobacteriaceae</taxon>
        <taxon>Escherichia</taxon>
    </lineage>
</organism>
<name>A0A0C5E934_ECOLX</name>
<comment type="caution">
    <text evidence="1">The sequence shown here is derived from an EMBL/GenBank/DDBJ whole genome shotgun (WGS) entry which is preliminary data.</text>
</comment>
<gene>
    <name evidence="1" type="ORF">DU321_27640</name>
    <name evidence="2" type="ORF">EPS76_04205</name>
</gene>
<dbReference type="EMBL" id="SCJN01000018">
    <property type="protein sequence ID" value="RXD17634.1"/>
    <property type="molecule type" value="Genomic_DNA"/>
</dbReference>
<proteinExistence type="predicted"/>
<evidence type="ECO:0000313" key="1">
    <source>
        <dbReference type="EMBL" id="RRL35687.1"/>
    </source>
</evidence>
<evidence type="ECO:0000313" key="3">
    <source>
        <dbReference type="Proteomes" id="UP000272662"/>
    </source>
</evidence>
<dbReference type="EMBL" id="RRVG01000107">
    <property type="protein sequence ID" value="RRL35687.1"/>
    <property type="molecule type" value="Genomic_DNA"/>
</dbReference>
<dbReference type="Proteomes" id="UP000288730">
    <property type="component" value="Unassembled WGS sequence"/>
</dbReference>
<dbReference type="Proteomes" id="UP000272662">
    <property type="component" value="Unassembled WGS sequence"/>
</dbReference>
<accession>A0A0C5E934</accession>
<evidence type="ECO:0000313" key="4">
    <source>
        <dbReference type="Proteomes" id="UP000288730"/>
    </source>
</evidence>
<reference evidence="1 3" key="1">
    <citation type="submission" date="2018-11" db="EMBL/GenBank/DDBJ databases">
        <title>E. coli isolates of the female bladder.</title>
        <authorList>
            <person name="Garretto A."/>
            <person name="Miller-Ensminger T."/>
            <person name="Wolfe A.J."/>
            <person name="Putonti C."/>
        </authorList>
    </citation>
    <scope>NUCLEOTIDE SEQUENCE [LARGE SCALE GENOMIC DNA]</scope>
    <source>
        <strain evidence="1 3">UMB1727</strain>
    </source>
</reference>
<dbReference type="AlphaFoldDB" id="A0A0C5E934"/>
<evidence type="ECO:0000313" key="2">
    <source>
        <dbReference type="EMBL" id="RXD17634.1"/>
    </source>
</evidence>